<dbReference type="Pfam" id="PF06827">
    <property type="entry name" value="zf-FPG_IleRS"/>
    <property type="match status" value="1"/>
</dbReference>
<dbReference type="Gene3D" id="3.20.190.10">
    <property type="entry name" value="MutM-like, N-terminal"/>
    <property type="match status" value="1"/>
</dbReference>
<keyword evidence="13 15" id="KW-0326">Glycosidase</keyword>
<dbReference type="InterPro" id="IPR010979">
    <property type="entry name" value="Ribosomal_uS13-like_H2TH"/>
</dbReference>
<evidence type="ECO:0000256" key="12">
    <source>
        <dbReference type="ARBA" id="ARBA00023268"/>
    </source>
</evidence>
<name>A0ABP9F5I1_9GAMM</name>
<keyword evidence="7 15" id="KW-0378">Hydrolase</keyword>
<keyword evidence="19" id="KW-1185">Reference proteome</keyword>
<gene>
    <name evidence="15 18" type="primary">mutM</name>
    <name evidence="15" type="synonym">fpg</name>
    <name evidence="18" type="ORF">GCM10023333_29500</name>
</gene>
<dbReference type="SUPFAM" id="SSF46946">
    <property type="entry name" value="S13-like H2TH domain"/>
    <property type="match status" value="1"/>
</dbReference>
<dbReference type="CDD" id="cd08966">
    <property type="entry name" value="EcFpg-like_N"/>
    <property type="match status" value="1"/>
</dbReference>
<evidence type="ECO:0000259" key="17">
    <source>
        <dbReference type="PROSITE" id="PS51068"/>
    </source>
</evidence>
<sequence>MPELPEVEVTCRGIAPHLVGHQVLAVRVRNPNLRWPVSPQIQQLVGQTIRAVTRRAKYLLLDTEAGVLILHLGMSGNLRVLHDPPAPAKHDHLELELDSGAVLRLNDPRRFGAAIWWQLPLDAQPLLAHLGPEPLTLGFNAEAFQARLKGKTTAIKTALMDNKIVVGVGNIYANEALFAARIHPKTAAGALSRTRLERLVQEVKQVLSRAIEQGGTTLKDFTQADGKPGYFVQQLHVYGRGGEPCVACGQALTEIKLGQRATVFCRRCQK</sequence>
<evidence type="ECO:0000256" key="15">
    <source>
        <dbReference type="HAMAP-Rule" id="MF_00103"/>
    </source>
</evidence>
<dbReference type="PROSITE" id="PS51068">
    <property type="entry name" value="FPG_CAT"/>
    <property type="match status" value="1"/>
</dbReference>
<evidence type="ECO:0000256" key="2">
    <source>
        <dbReference type="ARBA" id="ARBA00009409"/>
    </source>
</evidence>
<dbReference type="SUPFAM" id="SSF57716">
    <property type="entry name" value="Glucocorticoid receptor-like (DNA-binding domain)"/>
    <property type="match status" value="1"/>
</dbReference>
<dbReference type="InterPro" id="IPR015886">
    <property type="entry name" value="H2TH_FPG"/>
</dbReference>
<comment type="function">
    <text evidence="15">Involved in base excision repair of DNA damaged by oxidation or by mutagenic agents. Acts as DNA glycosylase that recognizes and removes damaged bases. Has a preference for oxidized purines, such as 7,8-dihydro-8-oxoguanine (8-oxoG). Has AP (apurinic/apyrimidinic) lyase activity and introduces nicks in the DNA strand. Cleaves the DNA backbone by beta-delta elimination to generate a single-strand break at the site of the removed base with both 3'- and 5'-phosphates.</text>
</comment>
<dbReference type="PROSITE" id="PS51066">
    <property type="entry name" value="ZF_FPG_2"/>
    <property type="match status" value="1"/>
</dbReference>
<comment type="cofactor">
    <cofactor evidence="15">
        <name>Zn(2+)</name>
        <dbReference type="ChEBI" id="CHEBI:29105"/>
    </cofactor>
    <text evidence="15">Binds 1 zinc ion per subunit.</text>
</comment>
<feature type="domain" description="FPG-type" evidence="16">
    <location>
        <begin position="236"/>
        <end position="270"/>
    </location>
</feature>
<dbReference type="SMART" id="SM00898">
    <property type="entry name" value="Fapy_DNA_glyco"/>
    <property type="match status" value="1"/>
</dbReference>
<keyword evidence="5 15" id="KW-0227">DNA damage</keyword>
<feature type="active site" description="Schiff-base intermediate with DNA" evidence="15">
    <location>
        <position position="2"/>
    </location>
</feature>
<dbReference type="NCBIfam" id="TIGR00577">
    <property type="entry name" value="fpg"/>
    <property type="match status" value="1"/>
</dbReference>
<feature type="active site" description="Proton donor" evidence="15">
    <location>
        <position position="3"/>
    </location>
</feature>
<evidence type="ECO:0000256" key="6">
    <source>
        <dbReference type="ARBA" id="ARBA00022771"/>
    </source>
</evidence>
<keyword evidence="6 15" id="KW-0863">Zinc-finger</keyword>
<accession>A0ABP9F5I1</accession>
<dbReference type="SMART" id="SM01232">
    <property type="entry name" value="H2TH"/>
    <property type="match status" value="1"/>
</dbReference>
<comment type="similarity">
    <text evidence="2 15">Belongs to the FPG family.</text>
</comment>
<dbReference type="HAMAP" id="MF_00103">
    <property type="entry name" value="Fapy_DNA_glycosyl"/>
    <property type="match status" value="1"/>
</dbReference>
<proteinExistence type="inferred from homology"/>
<evidence type="ECO:0000256" key="9">
    <source>
        <dbReference type="ARBA" id="ARBA00023125"/>
    </source>
</evidence>
<dbReference type="PANTHER" id="PTHR22993:SF9">
    <property type="entry name" value="FORMAMIDOPYRIMIDINE-DNA GLYCOSYLASE"/>
    <property type="match status" value="1"/>
</dbReference>
<dbReference type="InterPro" id="IPR010663">
    <property type="entry name" value="Znf_FPG/IleRS"/>
</dbReference>
<comment type="caution">
    <text evidence="18">The sequence shown here is derived from an EMBL/GenBank/DDBJ whole genome shotgun (WGS) entry which is preliminary data.</text>
</comment>
<dbReference type="Pfam" id="PF01149">
    <property type="entry name" value="Fapy_DNA_glyco"/>
    <property type="match status" value="1"/>
</dbReference>
<comment type="subunit">
    <text evidence="3 15">Monomer.</text>
</comment>
<dbReference type="InterPro" id="IPR020629">
    <property type="entry name" value="FPG_Glyclase"/>
</dbReference>
<dbReference type="GO" id="GO:0016829">
    <property type="term" value="F:lyase activity"/>
    <property type="evidence" value="ECO:0007669"/>
    <property type="project" value="UniProtKB-KW"/>
</dbReference>
<evidence type="ECO:0000259" key="16">
    <source>
        <dbReference type="PROSITE" id="PS51066"/>
    </source>
</evidence>
<evidence type="ECO:0000256" key="8">
    <source>
        <dbReference type="ARBA" id="ARBA00022833"/>
    </source>
</evidence>
<dbReference type="Pfam" id="PF06831">
    <property type="entry name" value="H2TH"/>
    <property type="match status" value="1"/>
</dbReference>
<keyword evidence="11 15" id="KW-0456">Lyase</keyword>
<keyword evidence="8 15" id="KW-0862">Zinc</keyword>
<keyword evidence="10 15" id="KW-0234">DNA repair</keyword>
<evidence type="ECO:0000313" key="19">
    <source>
        <dbReference type="Proteomes" id="UP001499988"/>
    </source>
</evidence>
<evidence type="ECO:0000256" key="11">
    <source>
        <dbReference type="ARBA" id="ARBA00023239"/>
    </source>
</evidence>
<evidence type="ECO:0000256" key="4">
    <source>
        <dbReference type="ARBA" id="ARBA00022723"/>
    </source>
</evidence>
<dbReference type="NCBIfam" id="NF002211">
    <property type="entry name" value="PRK01103.1"/>
    <property type="match status" value="1"/>
</dbReference>
<dbReference type="PROSITE" id="PS01242">
    <property type="entry name" value="ZF_FPG_1"/>
    <property type="match status" value="1"/>
</dbReference>
<feature type="domain" description="Formamidopyrimidine-DNA glycosylase catalytic" evidence="17">
    <location>
        <begin position="2"/>
        <end position="112"/>
    </location>
</feature>
<dbReference type="EMBL" id="BAABJZ010000093">
    <property type="protein sequence ID" value="GAA4894488.1"/>
    <property type="molecule type" value="Genomic_DNA"/>
</dbReference>
<evidence type="ECO:0000256" key="10">
    <source>
        <dbReference type="ARBA" id="ARBA00023204"/>
    </source>
</evidence>
<dbReference type="InterPro" id="IPR035937">
    <property type="entry name" value="FPG_N"/>
</dbReference>
<evidence type="ECO:0000256" key="14">
    <source>
        <dbReference type="ARBA" id="ARBA00044632"/>
    </source>
</evidence>
<dbReference type="EC" id="4.2.99.18" evidence="15"/>
<dbReference type="InterPro" id="IPR015887">
    <property type="entry name" value="DNA_glyclase_Znf_dom_DNA_BS"/>
</dbReference>
<dbReference type="PANTHER" id="PTHR22993">
    <property type="entry name" value="FORMAMIDOPYRIMIDINE-DNA GLYCOSYLASE"/>
    <property type="match status" value="1"/>
</dbReference>
<dbReference type="RefSeq" id="WP_345336204.1">
    <property type="nucleotide sequence ID" value="NZ_BAABJZ010000093.1"/>
</dbReference>
<dbReference type="InterPro" id="IPR000214">
    <property type="entry name" value="Znf_DNA_glyclase/AP_lyase"/>
</dbReference>
<comment type="catalytic activity">
    <reaction evidence="1 15">
        <text>Hydrolysis of DNA containing ring-opened 7-methylguanine residues, releasing 2,6-diamino-4-hydroxy-5-(N-methyl)formamidopyrimidine.</text>
        <dbReference type="EC" id="3.2.2.23"/>
    </reaction>
</comment>
<evidence type="ECO:0000256" key="3">
    <source>
        <dbReference type="ARBA" id="ARBA00011245"/>
    </source>
</evidence>
<dbReference type="SUPFAM" id="SSF81624">
    <property type="entry name" value="N-terminal domain of MutM-like DNA repair proteins"/>
    <property type="match status" value="1"/>
</dbReference>
<evidence type="ECO:0000313" key="18">
    <source>
        <dbReference type="EMBL" id="GAA4894488.1"/>
    </source>
</evidence>
<feature type="active site" description="Proton donor; for delta-elimination activity" evidence="15">
    <location>
        <position position="260"/>
    </location>
</feature>
<dbReference type="Proteomes" id="UP001499988">
    <property type="component" value="Unassembled WGS sequence"/>
</dbReference>
<protein>
    <recommendedName>
        <fullName evidence="15">Formamidopyrimidine-DNA glycosylase</fullName>
        <shortName evidence="15">Fapy-DNA glycosylase</shortName>
        <ecNumber evidence="15">3.2.2.23</ecNumber>
    </recommendedName>
    <alternativeName>
        <fullName evidence="15">DNA-(apurinic or apyrimidinic site) lyase MutM</fullName>
        <shortName evidence="15">AP lyase MutM</shortName>
        <ecNumber evidence="15">4.2.99.18</ecNumber>
    </alternativeName>
</protein>
<dbReference type="EC" id="3.2.2.23" evidence="15"/>
<keyword evidence="9 15" id="KW-0238">DNA-binding</keyword>
<feature type="binding site" evidence="15">
    <location>
        <position position="90"/>
    </location>
    <ligand>
        <name>DNA</name>
        <dbReference type="ChEBI" id="CHEBI:16991"/>
    </ligand>
</feature>
<keyword evidence="12 15" id="KW-0511">Multifunctional enzyme</keyword>
<dbReference type="InterPro" id="IPR012319">
    <property type="entry name" value="FPG_cat"/>
</dbReference>
<reference evidence="19" key="1">
    <citation type="journal article" date="2019" name="Int. J. Syst. Evol. Microbiol.">
        <title>The Global Catalogue of Microorganisms (GCM) 10K type strain sequencing project: providing services to taxonomists for standard genome sequencing and annotation.</title>
        <authorList>
            <consortium name="The Broad Institute Genomics Platform"/>
            <consortium name="The Broad Institute Genome Sequencing Center for Infectious Disease"/>
            <person name="Wu L."/>
            <person name="Ma J."/>
        </authorList>
    </citation>
    <scope>NUCLEOTIDE SEQUENCE [LARGE SCALE GENOMIC DNA]</scope>
    <source>
        <strain evidence="19">JCM 18401</strain>
    </source>
</reference>
<evidence type="ECO:0000256" key="1">
    <source>
        <dbReference type="ARBA" id="ARBA00001668"/>
    </source>
</evidence>
<keyword evidence="4 15" id="KW-0479">Metal-binding</keyword>
<feature type="active site" description="Proton donor; for beta-elimination activity" evidence="15">
    <location>
        <position position="57"/>
    </location>
</feature>
<evidence type="ECO:0000256" key="7">
    <source>
        <dbReference type="ARBA" id="ARBA00022801"/>
    </source>
</evidence>
<organism evidence="18 19">
    <name type="scientific">Ferrimonas pelagia</name>
    <dbReference type="NCBI Taxonomy" id="1177826"/>
    <lineage>
        <taxon>Bacteria</taxon>
        <taxon>Pseudomonadati</taxon>
        <taxon>Pseudomonadota</taxon>
        <taxon>Gammaproteobacteria</taxon>
        <taxon>Alteromonadales</taxon>
        <taxon>Ferrimonadaceae</taxon>
        <taxon>Ferrimonas</taxon>
    </lineage>
</organism>
<feature type="binding site" evidence="15">
    <location>
        <position position="151"/>
    </location>
    <ligand>
        <name>DNA</name>
        <dbReference type="ChEBI" id="CHEBI:16991"/>
    </ligand>
</feature>
<feature type="binding site" evidence="15">
    <location>
        <position position="109"/>
    </location>
    <ligand>
        <name>DNA</name>
        <dbReference type="ChEBI" id="CHEBI:16991"/>
    </ligand>
</feature>
<comment type="catalytic activity">
    <reaction evidence="14 15">
        <text>2'-deoxyribonucleotide-(2'-deoxyribose 5'-phosphate)-2'-deoxyribonucleotide-DNA = a 3'-end 2'-deoxyribonucleotide-(2,3-dehydro-2,3-deoxyribose 5'-phosphate)-DNA + a 5'-end 5'-phospho-2'-deoxyribonucleoside-DNA + H(+)</text>
        <dbReference type="Rhea" id="RHEA:66592"/>
        <dbReference type="Rhea" id="RHEA-COMP:13180"/>
        <dbReference type="Rhea" id="RHEA-COMP:16897"/>
        <dbReference type="Rhea" id="RHEA-COMP:17067"/>
        <dbReference type="ChEBI" id="CHEBI:15378"/>
        <dbReference type="ChEBI" id="CHEBI:136412"/>
        <dbReference type="ChEBI" id="CHEBI:157695"/>
        <dbReference type="ChEBI" id="CHEBI:167181"/>
        <dbReference type="EC" id="4.2.99.18"/>
    </reaction>
</comment>
<dbReference type="Gene3D" id="1.10.8.50">
    <property type="match status" value="1"/>
</dbReference>
<evidence type="ECO:0000256" key="5">
    <source>
        <dbReference type="ARBA" id="ARBA00022763"/>
    </source>
</evidence>
<evidence type="ECO:0000256" key="13">
    <source>
        <dbReference type="ARBA" id="ARBA00023295"/>
    </source>
</evidence>